<name>A0A7X2TQA0_9FIRM</name>
<feature type="domain" description="DNA polymerase III delta N-terminal" evidence="9">
    <location>
        <begin position="17"/>
        <end position="129"/>
    </location>
</feature>
<organism evidence="11 12">
    <name type="scientific">Bilifractor porci</name>
    <dbReference type="NCBI Taxonomy" id="2606636"/>
    <lineage>
        <taxon>Bacteria</taxon>
        <taxon>Bacillati</taxon>
        <taxon>Bacillota</taxon>
        <taxon>Clostridia</taxon>
        <taxon>Lachnospirales</taxon>
        <taxon>Lachnospiraceae</taxon>
        <taxon>Bilifractor</taxon>
    </lineage>
</organism>
<dbReference type="GO" id="GO:0009360">
    <property type="term" value="C:DNA polymerase III complex"/>
    <property type="evidence" value="ECO:0007669"/>
    <property type="project" value="InterPro"/>
</dbReference>
<evidence type="ECO:0000256" key="4">
    <source>
        <dbReference type="ARBA" id="ARBA00022695"/>
    </source>
</evidence>
<comment type="caution">
    <text evidence="11">The sequence shown here is derived from an EMBL/GenBank/DDBJ whole genome shotgun (WGS) entry which is preliminary data.</text>
</comment>
<gene>
    <name evidence="11" type="primary">holA</name>
    <name evidence="11" type="ORF">FYJ60_09760</name>
</gene>
<keyword evidence="12" id="KW-1185">Reference proteome</keyword>
<evidence type="ECO:0000313" key="12">
    <source>
        <dbReference type="Proteomes" id="UP000466864"/>
    </source>
</evidence>
<evidence type="ECO:0000259" key="9">
    <source>
        <dbReference type="Pfam" id="PF06144"/>
    </source>
</evidence>
<dbReference type="Pfam" id="PF21694">
    <property type="entry name" value="DNA_pol3_delta_C"/>
    <property type="match status" value="1"/>
</dbReference>
<dbReference type="Gene3D" id="1.20.272.10">
    <property type="match status" value="1"/>
</dbReference>
<accession>A0A7X2TQA0</accession>
<dbReference type="InterPro" id="IPR010372">
    <property type="entry name" value="DNA_pol3_delta_N"/>
</dbReference>
<evidence type="ECO:0000256" key="2">
    <source>
        <dbReference type="ARBA" id="ARBA00017703"/>
    </source>
</evidence>
<dbReference type="Gene3D" id="1.10.8.60">
    <property type="match status" value="1"/>
</dbReference>
<proteinExistence type="inferred from homology"/>
<comment type="catalytic activity">
    <reaction evidence="8">
        <text>DNA(n) + a 2'-deoxyribonucleoside 5'-triphosphate = DNA(n+1) + diphosphate</text>
        <dbReference type="Rhea" id="RHEA:22508"/>
        <dbReference type="Rhea" id="RHEA-COMP:17339"/>
        <dbReference type="Rhea" id="RHEA-COMP:17340"/>
        <dbReference type="ChEBI" id="CHEBI:33019"/>
        <dbReference type="ChEBI" id="CHEBI:61560"/>
        <dbReference type="ChEBI" id="CHEBI:173112"/>
        <dbReference type="EC" id="2.7.7.7"/>
    </reaction>
</comment>
<dbReference type="GO" id="GO:0003887">
    <property type="term" value="F:DNA-directed DNA polymerase activity"/>
    <property type="evidence" value="ECO:0007669"/>
    <property type="project" value="UniProtKB-KW"/>
</dbReference>
<dbReference type="SUPFAM" id="SSF52540">
    <property type="entry name" value="P-loop containing nucleoside triphosphate hydrolases"/>
    <property type="match status" value="1"/>
</dbReference>
<dbReference type="EC" id="2.7.7.7" evidence="1"/>
<sequence length="325" mass="38014">MKALTEDIKTGNFRPVYLLYGEENYLKALYRDKLVHALIPESDSMNFTRYEEKEAVPDQIIAQAETLPFFADRRVILLENTGMFKSKSDQMADYLKELPDYLVLIFEEDEIDKRNRLYKAVQKYGRVTEFAPQNTDVLIRWVYGKLKKEEKKITQKDMEYFLTVTGTDMANISSELEKLLSYTMGRPVITREDIDAICTPQISNRIFDMLQAVTEHRQKQAMNLYYDLLALKEPPMRILYLLTRQYNQLLLIKIMQKDGMSSRDIAPKVGLPPFVVNKYTGLCRRFSEQQLRDIIETCTRSETDVKTGHLNDELSVELLLTRLSR</sequence>
<dbReference type="AlphaFoldDB" id="A0A7X2TQA0"/>
<keyword evidence="4 11" id="KW-0548">Nucleotidyltransferase</keyword>
<evidence type="ECO:0000256" key="7">
    <source>
        <dbReference type="ARBA" id="ARBA00034754"/>
    </source>
</evidence>
<dbReference type="Gene3D" id="3.40.50.300">
    <property type="entry name" value="P-loop containing nucleotide triphosphate hydrolases"/>
    <property type="match status" value="1"/>
</dbReference>
<evidence type="ECO:0000313" key="11">
    <source>
        <dbReference type="EMBL" id="MST82601.1"/>
    </source>
</evidence>
<dbReference type="NCBIfam" id="TIGR01128">
    <property type="entry name" value="holA"/>
    <property type="match status" value="1"/>
</dbReference>
<evidence type="ECO:0000256" key="8">
    <source>
        <dbReference type="ARBA" id="ARBA00049244"/>
    </source>
</evidence>
<evidence type="ECO:0000256" key="5">
    <source>
        <dbReference type="ARBA" id="ARBA00022705"/>
    </source>
</evidence>
<dbReference type="SUPFAM" id="SSF48019">
    <property type="entry name" value="post-AAA+ oligomerization domain-like"/>
    <property type="match status" value="1"/>
</dbReference>
<dbReference type="InterPro" id="IPR027417">
    <property type="entry name" value="P-loop_NTPase"/>
</dbReference>
<keyword evidence="5" id="KW-0235">DNA replication</keyword>
<reference evidence="11 12" key="1">
    <citation type="submission" date="2019-08" db="EMBL/GenBank/DDBJ databases">
        <title>In-depth cultivation of the pig gut microbiome towards novel bacterial diversity and tailored functional studies.</title>
        <authorList>
            <person name="Wylensek D."/>
            <person name="Hitch T.C.A."/>
            <person name="Clavel T."/>
        </authorList>
    </citation>
    <scope>NUCLEOTIDE SEQUENCE [LARGE SCALE GENOMIC DNA]</scope>
    <source>
        <strain evidence="11 12">Oil+RF-744-WCA-WT-13</strain>
    </source>
</reference>
<dbReference type="Pfam" id="PF06144">
    <property type="entry name" value="DNA_pol3_delta"/>
    <property type="match status" value="1"/>
</dbReference>
<dbReference type="InterPro" id="IPR008921">
    <property type="entry name" value="DNA_pol3_clamp-load_cplx_C"/>
</dbReference>
<dbReference type="PANTHER" id="PTHR34388">
    <property type="entry name" value="DNA POLYMERASE III SUBUNIT DELTA"/>
    <property type="match status" value="1"/>
</dbReference>
<dbReference type="GO" id="GO:0003677">
    <property type="term" value="F:DNA binding"/>
    <property type="evidence" value="ECO:0007669"/>
    <property type="project" value="InterPro"/>
</dbReference>
<dbReference type="InterPro" id="IPR005790">
    <property type="entry name" value="DNA_polIII_delta"/>
</dbReference>
<protein>
    <recommendedName>
        <fullName evidence="2">DNA polymerase III subunit delta</fullName>
        <ecNumber evidence="1">2.7.7.7</ecNumber>
    </recommendedName>
</protein>
<dbReference type="Proteomes" id="UP000466864">
    <property type="component" value="Unassembled WGS sequence"/>
</dbReference>
<dbReference type="EMBL" id="VUMV01000007">
    <property type="protein sequence ID" value="MST82601.1"/>
    <property type="molecule type" value="Genomic_DNA"/>
</dbReference>
<feature type="domain" description="DNA polymerase III delta subunit-like C-terminal" evidence="10">
    <location>
        <begin position="204"/>
        <end position="322"/>
    </location>
</feature>
<keyword evidence="6" id="KW-0239">DNA-directed DNA polymerase</keyword>
<keyword evidence="3 11" id="KW-0808">Transferase</keyword>
<dbReference type="GO" id="GO:0006261">
    <property type="term" value="P:DNA-templated DNA replication"/>
    <property type="evidence" value="ECO:0007669"/>
    <property type="project" value="TreeGrafter"/>
</dbReference>
<dbReference type="PANTHER" id="PTHR34388:SF1">
    <property type="entry name" value="DNA POLYMERASE III SUBUNIT DELTA"/>
    <property type="match status" value="1"/>
</dbReference>
<comment type="similarity">
    <text evidence="7">Belongs to the DNA polymerase HolA subunit family.</text>
</comment>
<evidence type="ECO:0000256" key="6">
    <source>
        <dbReference type="ARBA" id="ARBA00022932"/>
    </source>
</evidence>
<evidence type="ECO:0000259" key="10">
    <source>
        <dbReference type="Pfam" id="PF21694"/>
    </source>
</evidence>
<dbReference type="RefSeq" id="WP_154458510.1">
    <property type="nucleotide sequence ID" value="NZ_VUMV01000007.1"/>
</dbReference>
<evidence type="ECO:0000256" key="1">
    <source>
        <dbReference type="ARBA" id="ARBA00012417"/>
    </source>
</evidence>
<dbReference type="InterPro" id="IPR048466">
    <property type="entry name" value="DNA_pol3_delta-like_C"/>
</dbReference>
<evidence type="ECO:0000256" key="3">
    <source>
        <dbReference type="ARBA" id="ARBA00022679"/>
    </source>
</evidence>